<sequence>MSADNSSNANNSSTLKSYIDSATGLAQRAVGTVTGDSSTHAEGEATQSKAASENAASHETAKLGPITADPSTGATASDHPQRSTGSWDQTLGSAKESLGNLIGNEGLRKSGQEQNAAGKQAEAEGQLRDLGEGVKGRVKGGLGQVAAAATGDREEEQKWRDVHDEGKTKQRGVEADLDKRY</sequence>
<dbReference type="Proteomes" id="UP000247233">
    <property type="component" value="Unassembled WGS sequence"/>
</dbReference>
<organism evidence="2 3">
    <name type="scientific">Aspergillus heteromorphus CBS 117.55</name>
    <dbReference type="NCBI Taxonomy" id="1448321"/>
    <lineage>
        <taxon>Eukaryota</taxon>
        <taxon>Fungi</taxon>
        <taxon>Dikarya</taxon>
        <taxon>Ascomycota</taxon>
        <taxon>Pezizomycotina</taxon>
        <taxon>Eurotiomycetes</taxon>
        <taxon>Eurotiomycetidae</taxon>
        <taxon>Eurotiales</taxon>
        <taxon>Aspergillaceae</taxon>
        <taxon>Aspergillus</taxon>
        <taxon>Aspergillus subgen. Circumdati</taxon>
    </lineage>
</organism>
<reference evidence="2 3" key="1">
    <citation type="submission" date="2016-12" db="EMBL/GenBank/DDBJ databases">
        <title>The genomes of Aspergillus section Nigri reveals drivers in fungal speciation.</title>
        <authorList>
            <consortium name="DOE Joint Genome Institute"/>
            <person name="Vesth T.C."/>
            <person name="Nybo J."/>
            <person name="Theobald S."/>
            <person name="Brandl J."/>
            <person name="Frisvad J.C."/>
            <person name="Nielsen K.F."/>
            <person name="Lyhne E.K."/>
            <person name="Kogle M.E."/>
            <person name="Kuo A."/>
            <person name="Riley R."/>
            <person name="Clum A."/>
            <person name="Nolan M."/>
            <person name="Lipzen A."/>
            <person name="Salamov A."/>
            <person name="Henrissat B."/>
            <person name="Wiebenga A."/>
            <person name="De Vries R.P."/>
            <person name="Grigoriev I.V."/>
            <person name="Mortensen U.H."/>
            <person name="Andersen M.R."/>
            <person name="Baker S.E."/>
        </authorList>
    </citation>
    <scope>NUCLEOTIDE SEQUENCE [LARGE SCALE GENOMIC DNA]</scope>
    <source>
        <strain evidence="2 3">CBS 117.55</strain>
    </source>
</reference>
<dbReference type="InterPro" id="IPR036629">
    <property type="entry name" value="YjbJ_sf"/>
</dbReference>
<protein>
    <submittedName>
        <fullName evidence="2">Putative mismatched base pair and cruciform DNA recognition protein</fullName>
    </submittedName>
</protein>
<accession>A0A317WQU2</accession>
<dbReference type="PANTHER" id="PTHR40460">
    <property type="entry name" value="CHROMOSOME 1, WHOLE GENOME SHOTGUN SEQUENCE"/>
    <property type="match status" value="1"/>
</dbReference>
<feature type="compositionally biased region" description="Basic and acidic residues" evidence="1">
    <location>
        <begin position="121"/>
        <end position="135"/>
    </location>
</feature>
<feature type="compositionally biased region" description="Basic and acidic residues" evidence="1">
    <location>
        <begin position="151"/>
        <end position="181"/>
    </location>
</feature>
<keyword evidence="3" id="KW-1185">Reference proteome</keyword>
<comment type="caution">
    <text evidence="2">The sequence shown here is derived from an EMBL/GenBank/DDBJ whole genome shotgun (WGS) entry which is preliminary data.</text>
</comment>
<dbReference type="PANTHER" id="PTHR40460:SF1">
    <property type="entry name" value="CSBD-LIKE DOMAIN-CONTAINING PROTEIN"/>
    <property type="match status" value="1"/>
</dbReference>
<evidence type="ECO:0000313" key="2">
    <source>
        <dbReference type="EMBL" id="PWY87487.1"/>
    </source>
</evidence>
<dbReference type="VEuPathDB" id="FungiDB:BO70DRAFT_350995"/>
<dbReference type="GeneID" id="37063958"/>
<feature type="compositionally biased region" description="Polar residues" evidence="1">
    <location>
        <begin position="34"/>
        <end position="57"/>
    </location>
</feature>
<dbReference type="AlphaFoldDB" id="A0A317WQU2"/>
<dbReference type="RefSeq" id="XP_025401370.1">
    <property type="nucleotide sequence ID" value="XM_025541721.1"/>
</dbReference>
<gene>
    <name evidence="2" type="ORF">BO70DRAFT_350995</name>
</gene>
<name>A0A317WQU2_9EURO</name>
<dbReference type="OrthoDB" id="5309565at2759"/>
<dbReference type="EMBL" id="MSFL01000006">
    <property type="protein sequence ID" value="PWY87487.1"/>
    <property type="molecule type" value="Genomic_DNA"/>
</dbReference>
<feature type="region of interest" description="Disordered" evidence="1">
    <location>
        <begin position="30"/>
        <end position="181"/>
    </location>
</feature>
<proteinExistence type="predicted"/>
<feature type="compositionally biased region" description="Polar residues" evidence="1">
    <location>
        <begin position="82"/>
        <end position="92"/>
    </location>
</feature>
<evidence type="ECO:0000313" key="3">
    <source>
        <dbReference type="Proteomes" id="UP000247233"/>
    </source>
</evidence>
<dbReference type="SUPFAM" id="SSF69047">
    <property type="entry name" value="Hypothetical protein YjbJ"/>
    <property type="match status" value="1"/>
</dbReference>
<dbReference type="STRING" id="1448321.A0A317WQU2"/>
<evidence type="ECO:0000256" key="1">
    <source>
        <dbReference type="SAM" id="MobiDB-lite"/>
    </source>
</evidence>